<dbReference type="InterPro" id="IPR036259">
    <property type="entry name" value="MFS_trans_sf"/>
</dbReference>
<protein>
    <recommendedName>
        <fullName evidence="7">Major facilitator superfamily (MFS) profile domain-containing protein</fullName>
    </recommendedName>
</protein>
<proteinExistence type="predicted"/>
<evidence type="ECO:0000256" key="5">
    <source>
        <dbReference type="ARBA" id="ARBA00023136"/>
    </source>
</evidence>
<feature type="transmembrane region" description="Helical" evidence="6">
    <location>
        <begin position="204"/>
        <end position="227"/>
    </location>
</feature>
<keyword evidence="9" id="KW-1185">Reference proteome</keyword>
<dbReference type="PROSITE" id="PS50850">
    <property type="entry name" value="MFS"/>
    <property type="match status" value="1"/>
</dbReference>
<comment type="subcellular location">
    <subcellularLocation>
        <location evidence="1">Membrane</location>
        <topology evidence="1">Multi-pass membrane protein</topology>
    </subcellularLocation>
</comment>
<reference evidence="8" key="1">
    <citation type="submission" date="2020-12" db="EMBL/GenBank/DDBJ databases">
        <title>Metabolic potential, ecology and presence of endohyphal bacteria is reflected in genomic diversity of Mucoromycotina.</title>
        <authorList>
            <person name="Muszewska A."/>
            <person name="Okrasinska A."/>
            <person name="Steczkiewicz K."/>
            <person name="Drgas O."/>
            <person name="Orlowska M."/>
            <person name="Perlinska-Lenart U."/>
            <person name="Aleksandrzak-Piekarczyk T."/>
            <person name="Szatraj K."/>
            <person name="Zielenkiewicz U."/>
            <person name="Pilsyk S."/>
            <person name="Malc E."/>
            <person name="Mieczkowski P."/>
            <person name="Kruszewska J.S."/>
            <person name="Biernat P."/>
            <person name="Pawlowska J."/>
        </authorList>
    </citation>
    <scope>NUCLEOTIDE SEQUENCE</scope>
    <source>
        <strain evidence="8">WA0000017839</strain>
    </source>
</reference>
<name>A0A8H7QXK1_9FUNG</name>
<evidence type="ECO:0000256" key="6">
    <source>
        <dbReference type="SAM" id="Phobius"/>
    </source>
</evidence>
<feature type="transmembrane region" description="Helical" evidence="6">
    <location>
        <begin position="338"/>
        <end position="360"/>
    </location>
</feature>
<evidence type="ECO:0000256" key="1">
    <source>
        <dbReference type="ARBA" id="ARBA00004141"/>
    </source>
</evidence>
<feature type="transmembrane region" description="Helical" evidence="6">
    <location>
        <begin position="136"/>
        <end position="159"/>
    </location>
</feature>
<evidence type="ECO:0000313" key="9">
    <source>
        <dbReference type="Proteomes" id="UP000603453"/>
    </source>
</evidence>
<dbReference type="Gene3D" id="1.20.1250.20">
    <property type="entry name" value="MFS general substrate transporter like domains"/>
    <property type="match status" value="2"/>
</dbReference>
<dbReference type="InterPro" id="IPR020846">
    <property type="entry name" value="MFS_dom"/>
</dbReference>
<dbReference type="SUPFAM" id="SSF103473">
    <property type="entry name" value="MFS general substrate transporter"/>
    <property type="match status" value="1"/>
</dbReference>
<dbReference type="AlphaFoldDB" id="A0A8H7QXK1"/>
<dbReference type="FunFam" id="1.20.1250.20:FF:000057">
    <property type="entry name" value="MFS general substrate transporter"/>
    <property type="match status" value="1"/>
</dbReference>
<keyword evidence="5 6" id="KW-0472">Membrane</keyword>
<dbReference type="GO" id="GO:0022857">
    <property type="term" value="F:transmembrane transporter activity"/>
    <property type="evidence" value="ECO:0007669"/>
    <property type="project" value="InterPro"/>
</dbReference>
<comment type="caution">
    <text evidence="8">The sequence shown here is derived from an EMBL/GenBank/DDBJ whole genome shotgun (WGS) entry which is preliminary data.</text>
</comment>
<dbReference type="Pfam" id="PF07690">
    <property type="entry name" value="MFS_1"/>
    <property type="match status" value="1"/>
</dbReference>
<dbReference type="Proteomes" id="UP000603453">
    <property type="component" value="Unassembled WGS sequence"/>
</dbReference>
<dbReference type="OrthoDB" id="2985014at2759"/>
<feature type="transmembrane region" description="Helical" evidence="6">
    <location>
        <begin position="436"/>
        <end position="455"/>
    </location>
</feature>
<evidence type="ECO:0000256" key="3">
    <source>
        <dbReference type="ARBA" id="ARBA00022692"/>
    </source>
</evidence>
<organism evidence="8 9">
    <name type="scientific">Mucor saturninus</name>
    <dbReference type="NCBI Taxonomy" id="64648"/>
    <lineage>
        <taxon>Eukaryota</taxon>
        <taxon>Fungi</taxon>
        <taxon>Fungi incertae sedis</taxon>
        <taxon>Mucoromycota</taxon>
        <taxon>Mucoromycotina</taxon>
        <taxon>Mucoromycetes</taxon>
        <taxon>Mucorales</taxon>
        <taxon>Mucorineae</taxon>
        <taxon>Mucoraceae</taxon>
        <taxon>Mucor</taxon>
    </lineage>
</organism>
<feature type="transmembrane region" description="Helical" evidence="6">
    <location>
        <begin position="401"/>
        <end position="424"/>
    </location>
</feature>
<gene>
    <name evidence="8" type="ORF">INT47_009840</name>
</gene>
<dbReference type="PANTHER" id="PTHR43791:SF36">
    <property type="entry name" value="TRANSPORTER, PUTATIVE (AFU_ORTHOLOGUE AFUA_6G08340)-RELATED"/>
    <property type="match status" value="1"/>
</dbReference>
<sequence length="487" mass="54517">MNEQDIIKPNVETVSIENTKADDLAHVANAAEVERSLIKTLDRRLMIWAFFGYFANGMDRNNMPNAYTTGLSDDLKLVGDEYNWAITMFFIGYIVLQIPANFIITKVRPSIMLPLVVFTWGAIVCFMALFKNVQGLYGLRICLGFAEAAFYPGIVFLLGSWYTKEELGTRTAIFVAGSQISGAFSGLISGAISTGLDGTHGMRGWKWLFIIEGLIAVVIGFVGFFVLPDFPNNTRLITGSAREVAVIRLERQGRSSAVSGLNMQTFRNLFTTPFIYLFTFMFICMQMGMGFLQNFPIILKSIGYQADFANYMMVPIWIWVGIVVVAQGYLSDKFGHRAYHILAGGLYTFVWYTILVAVRGGNVPTVLLFISAYMIPPVFGISPIMMTWANEIYSCDRETRALAIAIINSLGNLAPNFINVKVWSVVDAPNYRLGKIVTMSMTAAMIVMCFGAFILQKKKIMIPKASQRVIDEEMDKKKTHINQEDEF</sequence>
<evidence type="ECO:0000313" key="8">
    <source>
        <dbReference type="EMBL" id="KAG2200202.1"/>
    </source>
</evidence>
<dbReference type="GO" id="GO:0016020">
    <property type="term" value="C:membrane"/>
    <property type="evidence" value="ECO:0007669"/>
    <property type="project" value="UniProtKB-SubCell"/>
</dbReference>
<feature type="transmembrane region" description="Helical" evidence="6">
    <location>
        <begin position="82"/>
        <end position="104"/>
    </location>
</feature>
<feature type="transmembrane region" description="Helical" evidence="6">
    <location>
        <begin position="269"/>
        <end position="288"/>
    </location>
</feature>
<keyword evidence="2" id="KW-0813">Transport</keyword>
<evidence type="ECO:0000256" key="4">
    <source>
        <dbReference type="ARBA" id="ARBA00022989"/>
    </source>
</evidence>
<dbReference type="PANTHER" id="PTHR43791">
    <property type="entry name" value="PERMEASE-RELATED"/>
    <property type="match status" value="1"/>
</dbReference>
<feature type="domain" description="Major facilitator superfamily (MFS) profile" evidence="7">
    <location>
        <begin position="45"/>
        <end position="459"/>
    </location>
</feature>
<keyword evidence="4 6" id="KW-1133">Transmembrane helix</keyword>
<feature type="transmembrane region" description="Helical" evidence="6">
    <location>
        <begin position="366"/>
        <end position="389"/>
    </location>
</feature>
<evidence type="ECO:0000256" key="2">
    <source>
        <dbReference type="ARBA" id="ARBA00022448"/>
    </source>
</evidence>
<feature type="transmembrane region" description="Helical" evidence="6">
    <location>
        <begin position="111"/>
        <end position="130"/>
    </location>
</feature>
<accession>A0A8H7QXK1</accession>
<feature type="transmembrane region" description="Helical" evidence="6">
    <location>
        <begin position="308"/>
        <end position="326"/>
    </location>
</feature>
<feature type="transmembrane region" description="Helical" evidence="6">
    <location>
        <begin position="171"/>
        <end position="192"/>
    </location>
</feature>
<dbReference type="EMBL" id="JAEPRD010000086">
    <property type="protein sequence ID" value="KAG2200202.1"/>
    <property type="molecule type" value="Genomic_DNA"/>
</dbReference>
<dbReference type="InterPro" id="IPR011701">
    <property type="entry name" value="MFS"/>
</dbReference>
<keyword evidence="3 6" id="KW-0812">Transmembrane</keyword>
<evidence type="ECO:0000259" key="7">
    <source>
        <dbReference type="PROSITE" id="PS50850"/>
    </source>
</evidence>